<dbReference type="Pfam" id="PF01094">
    <property type="entry name" value="ANF_receptor"/>
    <property type="match status" value="1"/>
</dbReference>
<comment type="subcellular location">
    <subcellularLocation>
        <location evidence="1">Membrane</location>
        <topology evidence="1">Multi-pass membrane protein</topology>
    </subcellularLocation>
</comment>
<dbReference type="Pfam" id="PF00060">
    <property type="entry name" value="Lig_chan"/>
    <property type="match status" value="1"/>
</dbReference>
<dbReference type="InterPro" id="IPR017103">
    <property type="entry name" value="Iontropic_Glu_rcpt_pln"/>
</dbReference>
<dbReference type="PANTHER" id="PTHR34836">
    <property type="entry name" value="OS06G0188250 PROTEIN"/>
    <property type="match status" value="1"/>
</dbReference>
<feature type="domain" description="Ionotropic glutamate receptor C-terminal" evidence="19">
    <location>
        <begin position="473"/>
        <end position="823"/>
    </location>
</feature>
<feature type="transmembrane region" description="Helical" evidence="17">
    <location>
        <begin position="663"/>
        <end position="681"/>
    </location>
</feature>
<feature type="signal peptide" evidence="18">
    <location>
        <begin position="1"/>
        <end position="27"/>
    </location>
</feature>
<dbReference type="Gene3D" id="3.40.190.10">
    <property type="entry name" value="Periplasmic binding protein-like II"/>
    <property type="match status" value="2"/>
</dbReference>
<feature type="disulfide bond" evidence="15">
    <location>
        <begin position="771"/>
        <end position="827"/>
    </location>
</feature>
<keyword evidence="11" id="KW-0325">Glycoprotein</keyword>
<dbReference type="GO" id="GO:0015276">
    <property type="term" value="F:ligand-gated monoatomic ion channel activity"/>
    <property type="evidence" value="ECO:0007669"/>
    <property type="project" value="InterPro"/>
</dbReference>
<keyword evidence="9 17" id="KW-0472">Membrane</keyword>
<keyword evidence="4" id="KW-0813">Transport</keyword>
<dbReference type="FunFam" id="3.40.190.10:FF:000195">
    <property type="entry name" value="Glutamate receptor 2.7"/>
    <property type="match status" value="1"/>
</dbReference>
<evidence type="ECO:0000256" key="9">
    <source>
        <dbReference type="ARBA" id="ARBA00023136"/>
    </source>
</evidence>
<feature type="compositionally biased region" description="Polar residues" evidence="16">
    <location>
        <begin position="949"/>
        <end position="966"/>
    </location>
</feature>
<organism evidence="20 21">
    <name type="scientific">Spirodela intermedia</name>
    <name type="common">Intermediate duckweed</name>
    <dbReference type="NCBI Taxonomy" id="51605"/>
    <lineage>
        <taxon>Eukaryota</taxon>
        <taxon>Viridiplantae</taxon>
        <taxon>Streptophyta</taxon>
        <taxon>Embryophyta</taxon>
        <taxon>Tracheophyta</taxon>
        <taxon>Spermatophyta</taxon>
        <taxon>Magnoliopsida</taxon>
        <taxon>Liliopsida</taxon>
        <taxon>Araceae</taxon>
        <taxon>Lemnoideae</taxon>
        <taxon>Spirodela</taxon>
    </lineage>
</organism>
<feature type="transmembrane region" description="Helical" evidence="17">
    <location>
        <begin position="603"/>
        <end position="621"/>
    </location>
</feature>
<dbReference type="Gene3D" id="1.10.287.70">
    <property type="match status" value="1"/>
</dbReference>
<evidence type="ECO:0000256" key="14">
    <source>
        <dbReference type="ARBA" id="ARBA00049638"/>
    </source>
</evidence>
<evidence type="ECO:0000256" key="15">
    <source>
        <dbReference type="PIRSR" id="PIRSR037090-50"/>
    </source>
</evidence>
<dbReference type="Gene3D" id="3.40.50.2300">
    <property type="match status" value="2"/>
</dbReference>
<evidence type="ECO:0000256" key="12">
    <source>
        <dbReference type="ARBA" id="ARBA00023286"/>
    </source>
</evidence>
<dbReference type="PANTHER" id="PTHR34836:SF1">
    <property type="entry name" value="OS09G0428600 PROTEIN"/>
    <property type="match status" value="1"/>
</dbReference>
<keyword evidence="5 17" id="KW-0812">Transmembrane</keyword>
<name>A0A7I8LDG2_SPIIN</name>
<evidence type="ECO:0000313" key="21">
    <source>
        <dbReference type="Proteomes" id="UP000663760"/>
    </source>
</evidence>
<dbReference type="FunFam" id="1.10.287.70:FF:000037">
    <property type="entry name" value="Glutamate receptor"/>
    <property type="match status" value="1"/>
</dbReference>
<dbReference type="InterPro" id="IPR001828">
    <property type="entry name" value="ANF_lig-bd_rcpt"/>
</dbReference>
<dbReference type="Pfam" id="PF10613">
    <property type="entry name" value="Lig_chan-Glu_bd"/>
    <property type="match status" value="1"/>
</dbReference>
<evidence type="ECO:0000256" key="10">
    <source>
        <dbReference type="ARBA" id="ARBA00023170"/>
    </source>
</evidence>
<dbReference type="InterPro" id="IPR019594">
    <property type="entry name" value="Glu/Gly-bd"/>
</dbReference>
<protein>
    <recommendedName>
        <fullName evidence="19">Ionotropic glutamate receptor C-terminal domain-containing protein</fullName>
    </recommendedName>
</protein>
<dbReference type="SUPFAM" id="SSF53850">
    <property type="entry name" value="Periplasmic binding protein-like II"/>
    <property type="match status" value="1"/>
</dbReference>
<evidence type="ECO:0000256" key="2">
    <source>
        <dbReference type="ARBA" id="ARBA00008685"/>
    </source>
</evidence>
<keyword evidence="7 17" id="KW-1133">Transmembrane helix</keyword>
<dbReference type="SUPFAM" id="SSF53822">
    <property type="entry name" value="Periplasmic binding protein-like I"/>
    <property type="match status" value="1"/>
</dbReference>
<feature type="region of interest" description="Disordered" evidence="16">
    <location>
        <begin position="905"/>
        <end position="993"/>
    </location>
</feature>
<evidence type="ECO:0000259" key="19">
    <source>
        <dbReference type="SMART" id="SM00079"/>
    </source>
</evidence>
<dbReference type="PIRSF" id="PIRSF037090">
    <property type="entry name" value="Iontro_Glu-like_rcpt_pln"/>
    <property type="match status" value="1"/>
</dbReference>
<evidence type="ECO:0000256" key="16">
    <source>
        <dbReference type="SAM" id="MobiDB-lite"/>
    </source>
</evidence>
<comment type="function">
    <text evidence="14">Glutamate-gated receptor that probably acts as a non-selective cation channel. May be involved in light-signal transduction and calcium homeostasis via the regulation of calcium influx into cells.</text>
</comment>
<dbReference type="FunFam" id="3.40.50.2300:FF:000188">
    <property type="entry name" value="Glutamate receptor"/>
    <property type="match status" value="1"/>
</dbReference>
<evidence type="ECO:0000313" key="20">
    <source>
        <dbReference type="EMBL" id="CAA7407344.1"/>
    </source>
</evidence>
<dbReference type="SMART" id="SM00079">
    <property type="entry name" value="PBPe"/>
    <property type="match status" value="1"/>
</dbReference>
<dbReference type="AlphaFoldDB" id="A0A7I8LDG2"/>
<dbReference type="OrthoDB" id="5984008at2759"/>
<dbReference type="InterPro" id="IPR028082">
    <property type="entry name" value="Peripla_BP_I"/>
</dbReference>
<evidence type="ECO:0000256" key="18">
    <source>
        <dbReference type="SAM" id="SignalP"/>
    </source>
</evidence>
<proteinExistence type="inferred from homology"/>
<feature type="compositionally biased region" description="Basic and acidic residues" evidence="16">
    <location>
        <begin position="907"/>
        <end position="916"/>
    </location>
</feature>
<evidence type="ECO:0000256" key="7">
    <source>
        <dbReference type="ARBA" id="ARBA00022989"/>
    </source>
</evidence>
<comment type="similarity">
    <text evidence="2">Belongs to the glutamate-gated ion channel (TC 1.A.10.1) family.</text>
</comment>
<dbReference type="FunFam" id="3.40.190.10:FF:000396">
    <property type="entry name" value="Glutamate receptor"/>
    <property type="match status" value="1"/>
</dbReference>
<evidence type="ECO:0000256" key="5">
    <source>
        <dbReference type="ARBA" id="ARBA00022692"/>
    </source>
</evidence>
<feature type="chain" id="PRO_5029531993" description="Ionotropic glutamate receptor C-terminal domain-containing protein" evidence="18">
    <location>
        <begin position="28"/>
        <end position="993"/>
    </location>
</feature>
<dbReference type="EMBL" id="LR746276">
    <property type="protein sequence ID" value="CAA7407344.1"/>
    <property type="molecule type" value="Genomic_DNA"/>
</dbReference>
<reference evidence="20" key="1">
    <citation type="submission" date="2020-02" db="EMBL/GenBank/DDBJ databases">
        <authorList>
            <person name="Scholz U."/>
            <person name="Mascher M."/>
            <person name="Fiebig A."/>
        </authorList>
    </citation>
    <scope>NUCLEOTIDE SEQUENCE</scope>
</reference>
<gene>
    <name evidence="20" type="ORF">SI8410_13018022</name>
</gene>
<evidence type="ECO:0000256" key="1">
    <source>
        <dbReference type="ARBA" id="ARBA00004141"/>
    </source>
</evidence>
<evidence type="ECO:0000256" key="6">
    <source>
        <dbReference type="ARBA" id="ARBA00022729"/>
    </source>
</evidence>
<evidence type="ECO:0000256" key="3">
    <source>
        <dbReference type="ARBA" id="ARBA00011095"/>
    </source>
</evidence>
<dbReference type="CDD" id="cd13686">
    <property type="entry name" value="GluR_Plant"/>
    <property type="match status" value="1"/>
</dbReference>
<accession>A0A7I8LDG2</accession>
<keyword evidence="15" id="KW-1015">Disulfide bond</keyword>
<evidence type="ECO:0000256" key="11">
    <source>
        <dbReference type="ARBA" id="ARBA00023180"/>
    </source>
</evidence>
<evidence type="ECO:0000256" key="13">
    <source>
        <dbReference type="ARBA" id="ARBA00023303"/>
    </source>
</evidence>
<dbReference type="InterPro" id="IPR044440">
    <property type="entry name" value="GABAb_receptor_plant_PBP1"/>
</dbReference>
<keyword evidence="8" id="KW-0406">Ion transport</keyword>
<feature type="transmembrane region" description="Helical" evidence="17">
    <location>
        <begin position="844"/>
        <end position="868"/>
    </location>
</feature>
<dbReference type="InterPro" id="IPR015683">
    <property type="entry name" value="Ionotropic_Glu_rcpt"/>
</dbReference>
<keyword evidence="6 18" id="KW-0732">Signal</keyword>
<feature type="transmembrane region" description="Helical" evidence="17">
    <location>
        <begin position="633"/>
        <end position="651"/>
    </location>
</feature>
<keyword evidence="21" id="KW-1185">Reference proteome</keyword>
<dbReference type="InterPro" id="IPR001320">
    <property type="entry name" value="Iontro_rcpt_C"/>
</dbReference>
<dbReference type="CDD" id="cd19990">
    <property type="entry name" value="PBP1_GABAb_receptor_plant"/>
    <property type="match status" value="1"/>
</dbReference>
<dbReference type="Proteomes" id="UP000663760">
    <property type="component" value="Chromosome 13"/>
</dbReference>
<sequence length="993" mass="110218">MRRAASPMPLLSNSLFIFLLLFPSFSAQPSRSARDGEVIVTDESPSPFKVGVVLNLRSPVGKMSRLCMEIAVSDFYLAHTNYTTRLDLRFRESQRDPVTAASAAVDLMINERVQAIVGPQTSDEASFVVDLGNRSKVPVISFSATSPSVSPVKTPFFVRTAVNDSSQAKSIAALVRKFGWKQVVPIYEQSEYGTGMMPYIVDAIKAVGARAPYSSSIPPSASDDFISKELYKLMNMESRVFLVHMTTRLALRFFAKANEARMMSKGFAWILSEGLTSLLGTVEPSVLRKDLLGVVGLKPHVVKSNKLQDFKSRWLRDSRKENPLSDISDLTVYGLWAYDTVWALAMAAEKVGAVDPGYSQLRGLRDPPDLTALGFSNTGERLLDEILRTEFTGVSGHFQLVGGQLNRPAFEIVNVVGEAERTIGFWTEDRLTRDIDGDRSSPSTDELSTVIWPGDTVVVPKGWVNPMIGKKLKILVPGPVDPGFHPFLRADPDPQTGKLVVSGFAIEVFEAALEQLPYAFPVEYFQLHRPDGMPSPKYNDLVRQVFEQKFDGLVGDVTITANRSNYADFTLPYATSAVSMVVPLRDDRRMSAWIFMRPLSGTLWIVSGAFFVFTGLVVWILEHRVNDDFRGPLGHQIGTASYFIFSTLVFSHKEKMVSNLSRVVVIIWVFVVLVLQSSYTASLTSMLTVKHLRPTTTEFKELIRREEYVGYLRNSFTRGVLLEEGFKEEKLKPFKSPEEYREALSKGSRNGGVGAIVDEIPYLRFFLKDHCNDYTMAGPRYKAGGFGFVFPKGSPLVPDLSRAILEIAEGDRMVTIEKRWFGDLESCVFQESSLTSDSLNFANFWGLFLITGVASGAAFLAFSSSFVYQKLQAPRETDSGETLWQKVTELTKSYNERDLNSYTFRKQAKDERRSNKGDSLGSSCGCGGSARDPTASPFTDRSGYGMASPYTSGCPTPLSNFNQTEGGTPVPNLASPPERGSVSYREHIEATRE</sequence>
<keyword evidence="10" id="KW-0675">Receptor</keyword>
<evidence type="ECO:0000256" key="17">
    <source>
        <dbReference type="SAM" id="Phobius"/>
    </source>
</evidence>
<keyword evidence="13" id="KW-0407">Ion channel</keyword>
<keyword evidence="12" id="KW-1071">Ligand-gated ion channel</keyword>
<comment type="subunit">
    <text evidence="3">May form heteromers.</text>
</comment>
<dbReference type="GO" id="GO:0016020">
    <property type="term" value="C:membrane"/>
    <property type="evidence" value="ECO:0007669"/>
    <property type="project" value="UniProtKB-SubCell"/>
</dbReference>
<evidence type="ECO:0000256" key="8">
    <source>
        <dbReference type="ARBA" id="ARBA00023065"/>
    </source>
</evidence>
<feature type="compositionally biased region" description="Basic and acidic residues" evidence="16">
    <location>
        <begin position="984"/>
        <end position="993"/>
    </location>
</feature>
<evidence type="ECO:0000256" key="4">
    <source>
        <dbReference type="ARBA" id="ARBA00022448"/>
    </source>
</evidence>